<dbReference type="PANTHER" id="PTHR43477:SF1">
    <property type="entry name" value="DIHYDROANTICAPSIN 7-DEHYDROGENASE"/>
    <property type="match status" value="1"/>
</dbReference>
<dbReference type="Pfam" id="PF13561">
    <property type="entry name" value="adh_short_C2"/>
    <property type="match status" value="1"/>
</dbReference>
<reference evidence="3 6" key="2">
    <citation type="submission" date="2018-06" db="EMBL/GenBank/DDBJ databases">
        <authorList>
            <consortium name="Pathogen Informatics"/>
            <person name="Doyle S."/>
        </authorList>
    </citation>
    <scope>NUCLEOTIDE SEQUENCE [LARGE SCALE GENOMIC DNA]</scope>
    <source>
        <strain evidence="3 6">NCTC12714</strain>
    </source>
</reference>
<proteinExistence type="inferred from homology"/>
<dbReference type="InterPro" id="IPR051122">
    <property type="entry name" value="SDR_DHRS6-like"/>
</dbReference>
<dbReference type="AlphaFoldDB" id="A0A099TZK8"/>
<sequence>MIHFNNELFIITGGSSGIGLESANLLVKLGARVVIVARGEYRLKEIVQDSNNIETNSNSNSNIKGKMFYRTYDFSNIYDIKELIDSIVSEHGKINGIVHCAGMGVLSSLRDMDYDKLKAIFDVHFFAAYELIRNLCDKRKSKDLSIVLISSISESLTYKGLSPYATAKGALSALARSLVQEIAPLNARINSILPGILNTNMTKDARDFVSFEILNEINTHYPLKHGRTLDIAYLIAFLLSPCSSWISGENIHIDGGRNKM</sequence>
<dbReference type="OrthoDB" id="9790785at2"/>
<comment type="similarity">
    <text evidence="1">Belongs to the short-chain dehydrogenases/reductases (SDR) family.</text>
</comment>
<keyword evidence="6" id="KW-1185">Reference proteome</keyword>
<keyword evidence="2 3" id="KW-0560">Oxidoreductase</keyword>
<evidence type="ECO:0000313" key="5">
    <source>
        <dbReference type="Proteomes" id="UP000029922"/>
    </source>
</evidence>
<evidence type="ECO:0000313" key="4">
    <source>
        <dbReference type="EMBL" id="TLE00155.1"/>
    </source>
</evidence>
<organism evidence="3 6">
    <name type="scientific">Helicobacter muridarum</name>
    <dbReference type="NCBI Taxonomy" id="216"/>
    <lineage>
        <taxon>Bacteria</taxon>
        <taxon>Pseudomonadati</taxon>
        <taxon>Campylobacterota</taxon>
        <taxon>Epsilonproteobacteria</taxon>
        <taxon>Campylobacterales</taxon>
        <taxon>Helicobacteraceae</taxon>
        <taxon>Helicobacter</taxon>
    </lineage>
</organism>
<dbReference type="RefSeq" id="WP_034558022.1">
    <property type="nucleotide sequence ID" value="NZ_FZML01000027.1"/>
</dbReference>
<evidence type="ECO:0000313" key="3">
    <source>
        <dbReference type="EMBL" id="STQ87039.1"/>
    </source>
</evidence>
<dbReference type="CDD" id="cd05233">
    <property type="entry name" value="SDR_c"/>
    <property type="match status" value="1"/>
</dbReference>
<name>A0A099TZK8_9HELI</name>
<dbReference type="Proteomes" id="UP000255139">
    <property type="component" value="Unassembled WGS sequence"/>
</dbReference>
<dbReference type="SUPFAM" id="SSF51735">
    <property type="entry name" value="NAD(P)-binding Rossmann-fold domains"/>
    <property type="match status" value="1"/>
</dbReference>
<evidence type="ECO:0000313" key="6">
    <source>
        <dbReference type="Proteomes" id="UP000255139"/>
    </source>
</evidence>
<protein>
    <submittedName>
        <fullName evidence="3 4">Oxidoreductase</fullName>
        <ecNumber evidence="3">1.1.1.100</ecNumber>
    </submittedName>
</protein>
<dbReference type="STRING" id="216.LS73_05540"/>
<reference evidence="4 5" key="1">
    <citation type="journal article" date="2014" name="Genome Announc.">
        <title>Draft genome sequences of eight enterohepatic helicobacter species isolated from both laboratory and wild rodents.</title>
        <authorList>
            <person name="Sheh A."/>
            <person name="Shen Z."/>
            <person name="Fox J.G."/>
        </authorList>
    </citation>
    <scope>NUCLEOTIDE SEQUENCE [LARGE SCALE GENOMIC DNA]</scope>
    <source>
        <strain evidence="4 5">ST1</strain>
    </source>
</reference>
<dbReference type="Proteomes" id="UP000029922">
    <property type="component" value="Unassembled WGS sequence"/>
</dbReference>
<dbReference type="GO" id="GO:0004316">
    <property type="term" value="F:3-oxoacyl-[acyl-carrier-protein] reductase (NADPH) activity"/>
    <property type="evidence" value="ECO:0007669"/>
    <property type="project" value="UniProtKB-EC"/>
</dbReference>
<dbReference type="Gene3D" id="3.40.50.720">
    <property type="entry name" value="NAD(P)-binding Rossmann-like Domain"/>
    <property type="match status" value="1"/>
</dbReference>
<gene>
    <name evidence="3" type="primary">fabG_5</name>
    <name evidence="4" type="ORF">LS73_005560</name>
    <name evidence="3" type="ORF">NCTC12714_01851</name>
</gene>
<dbReference type="EC" id="1.1.1.100" evidence="3"/>
<dbReference type="EMBL" id="JRPD02000010">
    <property type="protein sequence ID" value="TLE00155.1"/>
    <property type="molecule type" value="Genomic_DNA"/>
</dbReference>
<dbReference type="PRINTS" id="PR00081">
    <property type="entry name" value="GDHRDH"/>
</dbReference>
<dbReference type="PANTHER" id="PTHR43477">
    <property type="entry name" value="DIHYDROANTICAPSIN 7-DEHYDROGENASE"/>
    <property type="match status" value="1"/>
</dbReference>
<dbReference type="InterPro" id="IPR036291">
    <property type="entry name" value="NAD(P)-bd_dom_sf"/>
</dbReference>
<evidence type="ECO:0000256" key="1">
    <source>
        <dbReference type="ARBA" id="ARBA00006484"/>
    </source>
</evidence>
<accession>A0A099TZK8</accession>
<evidence type="ECO:0000256" key="2">
    <source>
        <dbReference type="ARBA" id="ARBA00023002"/>
    </source>
</evidence>
<dbReference type="EMBL" id="UGJE01000002">
    <property type="protein sequence ID" value="STQ87039.1"/>
    <property type="molecule type" value="Genomic_DNA"/>
</dbReference>
<dbReference type="InterPro" id="IPR002347">
    <property type="entry name" value="SDR_fam"/>
</dbReference>